<dbReference type="PANTHER" id="PTHR39757:SF5">
    <property type="entry name" value="OS02G0190600 PROTEIN"/>
    <property type="match status" value="1"/>
</dbReference>
<proteinExistence type="predicted"/>
<dbReference type="Proteomes" id="UP000292373">
    <property type="component" value="Unassembled WGS sequence"/>
</dbReference>
<dbReference type="PANTHER" id="PTHR39757">
    <property type="match status" value="1"/>
</dbReference>
<accession>A0A4Q9KGH7</accession>
<dbReference type="SUPFAM" id="SSF51905">
    <property type="entry name" value="FAD/NAD(P)-binding domain"/>
    <property type="match status" value="1"/>
</dbReference>
<evidence type="ECO:0000313" key="1">
    <source>
        <dbReference type="EMBL" id="TBT88415.1"/>
    </source>
</evidence>
<sequence length="370" mass="38930">MFDVAIVGLGPAGRALASACASAGLQVLAVDPHPDAVWAPTFGMWADELGDLPTTVVRARVDHPEIRGRAAHDLTRTYVILDNPALQAALPLTGVEIERSRLDDDDVLALSGRARVVVDARGARPDGRVLDDPTPHQTAYGIVLPSALAAPALGHAEGFLMDFTPDWAADPDRPEDPASFLYALPLGDGQVLLEETCLAAAPGVPIDTLKVRLGRRLERRGVDPAAIATPSGREVVRIPMLGRGAPPPPGVVAIGTAGRGGHPVSGYSVAHALASAPRLASAIAAGRTPVPDPTRAGDHVRSLALRALLRLDSDTTIELFDAFGRLRPGQQRAFLSRQSSALSVLGAMWGIFRRMPGKAQRRLVAATFGR</sequence>
<dbReference type="InterPro" id="IPR036188">
    <property type="entry name" value="FAD/NAD-bd_sf"/>
</dbReference>
<dbReference type="EMBL" id="SDMQ01000001">
    <property type="protein sequence ID" value="TBT88415.1"/>
    <property type="molecule type" value="Genomic_DNA"/>
</dbReference>
<reference evidence="1 2" key="1">
    <citation type="submission" date="2019-01" db="EMBL/GenBank/DDBJ databases">
        <title>Lactibacter flavus gen. nov., sp. nov., a novel bacterium of the family Propionibacteriaceae isolated from raw milk and dairy products.</title>
        <authorList>
            <person name="Huptas C."/>
            <person name="Wenning M."/>
            <person name="Breitenwieser F."/>
            <person name="Doll E."/>
            <person name="Von Neubeck M."/>
            <person name="Busse H.-J."/>
            <person name="Scherer S."/>
        </authorList>
    </citation>
    <scope>NUCLEOTIDE SEQUENCE [LARGE SCALE GENOMIC DNA]</scope>
    <source>
        <strain evidence="1 2">KCTC 33808</strain>
    </source>
</reference>
<protein>
    <submittedName>
        <fullName evidence="1">Lycopene cyclase</fullName>
    </submittedName>
</protein>
<name>A0A4Q9KGH7_9ACTN</name>
<gene>
    <name evidence="1" type="ORF">ET989_00165</name>
</gene>
<dbReference type="Pfam" id="PF05834">
    <property type="entry name" value="Lycopene_cycl"/>
    <property type="match status" value="1"/>
</dbReference>
<dbReference type="RefSeq" id="WP_131166546.1">
    <property type="nucleotide sequence ID" value="NZ_SDMQ01000001.1"/>
</dbReference>
<dbReference type="Gene3D" id="3.50.50.60">
    <property type="entry name" value="FAD/NAD(P)-binding domain"/>
    <property type="match status" value="1"/>
</dbReference>
<comment type="caution">
    <text evidence="1">The sequence shown here is derived from an EMBL/GenBank/DDBJ whole genome shotgun (WGS) entry which is preliminary data.</text>
</comment>
<evidence type="ECO:0000313" key="2">
    <source>
        <dbReference type="Proteomes" id="UP000292373"/>
    </source>
</evidence>
<keyword evidence="2" id="KW-1185">Reference proteome</keyword>
<dbReference type="OrthoDB" id="537501at2"/>
<organism evidence="1 2">
    <name type="scientific">Propioniciclava sinopodophylli</name>
    <dbReference type="NCBI Taxonomy" id="1837344"/>
    <lineage>
        <taxon>Bacteria</taxon>
        <taxon>Bacillati</taxon>
        <taxon>Actinomycetota</taxon>
        <taxon>Actinomycetes</taxon>
        <taxon>Propionibacteriales</taxon>
        <taxon>Propionibacteriaceae</taxon>
        <taxon>Propioniciclava</taxon>
    </lineage>
</organism>
<dbReference type="AlphaFoldDB" id="A0A4Q9KGH7"/>